<organism evidence="2">
    <name type="scientific">marine sediment metagenome</name>
    <dbReference type="NCBI Taxonomy" id="412755"/>
    <lineage>
        <taxon>unclassified sequences</taxon>
        <taxon>metagenomes</taxon>
        <taxon>ecological metagenomes</taxon>
    </lineage>
</organism>
<feature type="domain" description="Uroporphyrinogen decarboxylase (URO-D)" evidence="1">
    <location>
        <begin position="4"/>
        <end position="105"/>
    </location>
</feature>
<dbReference type="GO" id="GO:0004853">
    <property type="term" value="F:uroporphyrinogen decarboxylase activity"/>
    <property type="evidence" value="ECO:0007669"/>
    <property type="project" value="InterPro"/>
</dbReference>
<accession>X1GZS0</accession>
<dbReference type="AlphaFoldDB" id="X1GZS0"/>
<gene>
    <name evidence="2" type="ORF">S03H2_50021</name>
</gene>
<proteinExistence type="predicted"/>
<feature type="non-terminal residue" evidence="2">
    <location>
        <position position="110"/>
    </location>
</feature>
<dbReference type="InterPro" id="IPR052024">
    <property type="entry name" value="Methanogen_methyltrans"/>
</dbReference>
<name>X1GZS0_9ZZZZ</name>
<dbReference type="InterPro" id="IPR038071">
    <property type="entry name" value="UROD/MetE-like_sf"/>
</dbReference>
<reference evidence="2" key="1">
    <citation type="journal article" date="2014" name="Front. Microbiol.">
        <title>High frequency of phylogenetically diverse reductive dehalogenase-homologous genes in deep subseafloor sedimentary metagenomes.</title>
        <authorList>
            <person name="Kawai M."/>
            <person name="Futagami T."/>
            <person name="Toyoda A."/>
            <person name="Takaki Y."/>
            <person name="Nishi S."/>
            <person name="Hori S."/>
            <person name="Arai W."/>
            <person name="Tsubouchi T."/>
            <person name="Morono Y."/>
            <person name="Uchiyama I."/>
            <person name="Ito T."/>
            <person name="Fujiyama A."/>
            <person name="Inagaki F."/>
            <person name="Takami H."/>
        </authorList>
    </citation>
    <scope>NUCLEOTIDE SEQUENCE</scope>
    <source>
        <strain evidence="2">Expedition CK06-06</strain>
    </source>
</reference>
<dbReference type="EMBL" id="BARU01031643">
    <property type="protein sequence ID" value="GAH62662.1"/>
    <property type="molecule type" value="Genomic_DNA"/>
</dbReference>
<comment type="caution">
    <text evidence="2">The sequence shown here is derived from an EMBL/GenBank/DDBJ whole genome shotgun (WGS) entry which is preliminary data.</text>
</comment>
<protein>
    <recommendedName>
        <fullName evidence="1">Uroporphyrinogen decarboxylase (URO-D) domain-containing protein</fullName>
    </recommendedName>
</protein>
<dbReference type="Pfam" id="PF01208">
    <property type="entry name" value="URO-D"/>
    <property type="match status" value="1"/>
</dbReference>
<dbReference type="PANTHER" id="PTHR47099">
    <property type="entry name" value="METHYLCOBAMIDE:COM METHYLTRANSFERASE MTBA"/>
    <property type="match status" value="1"/>
</dbReference>
<dbReference type="Gene3D" id="3.20.20.210">
    <property type="match status" value="1"/>
</dbReference>
<dbReference type="GO" id="GO:0006779">
    <property type="term" value="P:porphyrin-containing compound biosynthetic process"/>
    <property type="evidence" value="ECO:0007669"/>
    <property type="project" value="InterPro"/>
</dbReference>
<dbReference type="PANTHER" id="PTHR47099:SF1">
    <property type="entry name" value="METHYLCOBAMIDE:COM METHYLTRANSFERASE MTBA"/>
    <property type="match status" value="1"/>
</dbReference>
<evidence type="ECO:0000313" key="2">
    <source>
        <dbReference type="EMBL" id="GAH62662.1"/>
    </source>
</evidence>
<dbReference type="SUPFAM" id="SSF51726">
    <property type="entry name" value="UROD/MetE-like"/>
    <property type="match status" value="1"/>
</dbReference>
<sequence>MMSLAVAEVMTGEGVAWPEAHRNAEAMLRLAIAMQEATGFNNVALPFCMTVEAEAYGARIDMGSMSVQPKVVEPILPVDGGELPHPDFRARRAGTLLEALSMAKECRPEL</sequence>
<dbReference type="InterPro" id="IPR000257">
    <property type="entry name" value="Uroporphyrinogen_deCOase"/>
</dbReference>
<evidence type="ECO:0000259" key="1">
    <source>
        <dbReference type="Pfam" id="PF01208"/>
    </source>
</evidence>